<feature type="domain" description="CRAL-TRIO" evidence="1">
    <location>
        <begin position="171"/>
        <end position="342"/>
    </location>
</feature>
<dbReference type="GO" id="GO:0006892">
    <property type="term" value="P:post-Golgi vesicle-mediated transport"/>
    <property type="evidence" value="ECO:0000318"/>
    <property type="project" value="GO_Central"/>
</dbReference>
<dbReference type="Proteomes" id="UP000001449">
    <property type="component" value="Chromosome 1"/>
</dbReference>
<dbReference type="EMBL" id="CM000638">
    <property type="protein sequence ID" value="EED95916.1"/>
    <property type="molecule type" value="Genomic_DNA"/>
</dbReference>
<keyword evidence="3" id="KW-1185">Reference proteome</keyword>
<evidence type="ECO:0000313" key="2">
    <source>
        <dbReference type="EMBL" id="EED95916.1"/>
    </source>
</evidence>
<dbReference type="OMA" id="TWFHALY"/>
<dbReference type="PaxDb" id="35128-Thaps1526"/>
<dbReference type="SUPFAM" id="SSF46938">
    <property type="entry name" value="CRAL/TRIO N-terminal domain"/>
    <property type="match status" value="1"/>
</dbReference>
<reference evidence="2 3" key="1">
    <citation type="journal article" date="2004" name="Science">
        <title>The genome of the diatom Thalassiosira pseudonana: ecology, evolution, and metabolism.</title>
        <authorList>
            <person name="Armbrust E.V."/>
            <person name="Berges J.A."/>
            <person name="Bowler C."/>
            <person name="Green B.R."/>
            <person name="Martinez D."/>
            <person name="Putnam N.H."/>
            <person name="Zhou S."/>
            <person name="Allen A.E."/>
            <person name="Apt K.E."/>
            <person name="Bechner M."/>
            <person name="Brzezinski M.A."/>
            <person name="Chaal B.K."/>
            <person name="Chiovitti A."/>
            <person name="Davis A.K."/>
            <person name="Demarest M.S."/>
            <person name="Detter J.C."/>
            <person name="Glavina T."/>
            <person name="Goodstein D."/>
            <person name="Hadi M.Z."/>
            <person name="Hellsten U."/>
            <person name="Hildebrand M."/>
            <person name="Jenkins B.D."/>
            <person name="Jurka J."/>
            <person name="Kapitonov V.V."/>
            <person name="Kroger N."/>
            <person name="Lau W.W."/>
            <person name="Lane T.W."/>
            <person name="Larimer F.W."/>
            <person name="Lippmeier J.C."/>
            <person name="Lucas S."/>
            <person name="Medina M."/>
            <person name="Montsant A."/>
            <person name="Obornik M."/>
            <person name="Parker M.S."/>
            <person name="Palenik B."/>
            <person name="Pazour G.J."/>
            <person name="Richardson P.M."/>
            <person name="Rynearson T.A."/>
            <person name="Saito M.A."/>
            <person name="Schwartz D.C."/>
            <person name="Thamatrakoln K."/>
            <person name="Valentin K."/>
            <person name="Vardi A."/>
            <person name="Wilkerson F.P."/>
            <person name="Rokhsar D.S."/>
        </authorList>
    </citation>
    <scope>NUCLEOTIDE SEQUENCE [LARGE SCALE GENOMIC DNA]</scope>
    <source>
        <strain evidence="2 3">CCMP1335</strain>
    </source>
</reference>
<organism evidence="2 3">
    <name type="scientific">Thalassiosira pseudonana</name>
    <name type="common">Marine diatom</name>
    <name type="synonym">Cyclotella nana</name>
    <dbReference type="NCBI Taxonomy" id="35128"/>
    <lineage>
        <taxon>Eukaryota</taxon>
        <taxon>Sar</taxon>
        <taxon>Stramenopiles</taxon>
        <taxon>Ochrophyta</taxon>
        <taxon>Bacillariophyta</taxon>
        <taxon>Coscinodiscophyceae</taxon>
        <taxon>Thalassiosirophycidae</taxon>
        <taxon>Thalassiosirales</taxon>
        <taxon>Thalassiosiraceae</taxon>
        <taxon>Thalassiosira</taxon>
    </lineage>
</organism>
<dbReference type="PANTHER" id="PTHR45657">
    <property type="entry name" value="CRAL-TRIO DOMAIN-CONTAINING PROTEIN YKL091C-RELATED"/>
    <property type="match status" value="1"/>
</dbReference>
<dbReference type="Pfam" id="PF00650">
    <property type="entry name" value="CRAL_TRIO"/>
    <property type="match status" value="1"/>
</dbReference>
<dbReference type="InParanoid" id="B8BR72"/>
<proteinExistence type="predicted"/>
<dbReference type="InterPro" id="IPR036273">
    <property type="entry name" value="CRAL/TRIO_N_dom_sf"/>
</dbReference>
<dbReference type="Gene3D" id="3.40.525.10">
    <property type="entry name" value="CRAL-TRIO lipid binding domain"/>
    <property type="match status" value="1"/>
</dbReference>
<sequence length="399" mass="44897">MAVAAVGSLSIIDSTSAAPFHTQISPSLVLRHNPSEKSSGWKSTPSFIQSKSSRKLLFQIRGGSDAVKDDTTVATAAEIIEDGASVDINTDASADDDTEITEVNATQTPLNLTFPATNAYDGSDADPDGIPTRFLLMKKNNREEAKASFEEHLQWRKEFKVDTFLARPHRMFDLCKALVPHYFAGRDPHGNIVLVQRPAMLDFEMMRRNNATIDDLLLHYIWVIEYCWNIIDPSPPEGIMTNVLDMSGISFRQMKNQEYIGFGKRFVNMMSSNYPGRSYKTLVINAPTWFHALYKIFKPMLRESTRQKIVILKAGSQQDTALKFYLGDSLPTDLISDSEKDKKDVEENGVDGTGRYFLPIGDRDQCEPGPNSLMEYDMRQFVSIVSERCYFADAVLMIL</sequence>
<evidence type="ECO:0000259" key="1">
    <source>
        <dbReference type="PROSITE" id="PS50191"/>
    </source>
</evidence>
<dbReference type="RefSeq" id="XP_002286275.1">
    <property type="nucleotide sequence ID" value="XM_002286239.1"/>
</dbReference>
<dbReference type="PROSITE" id="PS50191">
    <property type="entry name" value="CRAL_TRIO"/>
    <property type="match status" value="1"/>
</dbReference>
<dbReference type="AlphaFoldDB" id="B8BR72"/>
<dbReference type="eggNOG" id="KOG1471">
    <property type="taxonomic scope" value="Eukaryota"/>
</dbReference>
<dbReference type="InterPro" id="IPR001251">
    <property type="entry name" value="CRAL-TRIO_dom"/>
</dbReference>
<reference evidence="2 3" key="2">
    <citation type="journal article" date="2008" name="Nature">
        <title>The Phaeodactylum genome reveals the evolutionary history of diatom genomes.</title>
        <authorList>
            <person name="Bowler C."/>
            <person name="Allen A.E."/>
            <person name="Badger J.H."/>
            <person name="Grimwood J."/>
            <person name="Jabbari K."/>
            <person name="Kuo A."/>
            <person name="Maheswari U."/>
            <person name="Martens C."/>
            <person name="Maumus F."/>
            <person name="Otillar R.P."/>
            <person name="Rayko E."/>
            <person name="Salamov A."/>
            <person name="Vandepoele K."/>
            <person name="Beszteri B."/>
            <person name="Gruber A."/>
            <person name="Heijde M."/>
            <person name="Katinka M."/>
            <person name="Mock T."/>
            <person name="Valentin K."/>
            <person name="Verret F."/>
            <person name="Berges J.A."/>
            <person name="Brownlee C."/>
            <person name="Cadoret J.P."/>
            <person name="Chiovitti A."/>
            <person name="Choi C.J."/>
            <person name="Coesel S."/>
            <person name="De Martino A."/>
            <person name="Detter J.C."/>
            <person name="Durkin C."/>
            <person name="Falciatore A."/>
            <person name="Fournet J."/>
            <person name="Haruta M."/>
            <person name="Huysman M.J."/>
            <person name="Jenkins B.D."/>
            <person name="Jiroutova K."/>
            <person name="Jorgensen R.E."/>
            <person name="Joubert Y."/>
            <person name="Kaplan A."/>
            <person name="Kroger N."/>
            <person name="Kroth P.G."/>
            <person name="La Roche J."/>
            <person name="Lindquist E."/>
            <person name="Lommer M."/>
            <person name="Martin-Jezequel V."/>
            <person name="Lopez P.J."/>
            <person name="Lucas S."/>
            <person name="Mangogna M."/>
            <person name="McGinnis K."/>
            <person name="Medlin L.K."/>
            <person name="Montsant A."/>
            <person name="Oudot-Le Secq M.P."/>
            <person name="Napoli C."/>
            <person name="Obornik M."/>
            <person name="Parker M.S."/>
            <person name="Petit J.L."/>
            <person name="Porcel B.M."/>
            <person name="Poulsen N."/>
            <person name="Robison M."/>
            <person name="Rychlewski L."/>
            <person name="Rynearson T.A."/>
            <person name="Schmutz J."/>
            <person name="Shapiro H."/>
            <person name="Siaut M."/>
            <person name="Stanley M."/>
            <person name="Sussman M.R."/>
            <person name="Taylor A.R."/>
            <person name="Vardi A."/>
            <person name="von Dassow P."/>
            <person name="Vyverman W."/>
            <person name="Willis A."/>
            <person name="Wyrwicz L.S."/>
            <person name="Rokhsar D.S."/>
            <person name="Weissenbach J."/>
            <person name="Armbrust E.V."/>
            <person name="Green B.R."/>
            <person name="Van de Peer Y."/>
            <person name="Grigoriev I.V."/>
        </authorList>
    </citation>
    <scope>NUCLEOTIDE SEQUENCE [LARGE SCALE GENOMIC DNA]</scope>
    <source>
        <strain evidence="2 3">CCMP1335</strain>
    </source>
</reference>
<dbReference type="InterPro" id="IPR051026">
    <property type="entry name" value="PI/PC_transfer"/>
</dbReference>
<dbReference type="HOGENOM" id="CLU_691691_0_0_1"/>
<protein>
    <recommendedName>
        <fullName evidence="1">CRAL-TRIO domain-containing protein</fullName>
    </recommendedName>
</protein>
<dbReference type="InterPro" id="IPR036865">
    <property type="entry name" value="CRAL-TRIO_dom_sf"/>
</dbReference>
<gene>
    <name evidence="2" type="ORF">THAPSDRAFT_1526</name>
</gene>
<evidence type="ECO:0000313" key="3">
    <source>
        <dbReference type="Proteomes" id="UP000001449"/>
    </source>
</evidence>
<dbReference type="GeneID" id="7443103"/>
<dbReference type="SUPFAM" id="SSF52087">
    <property type="entry name" value="CRAL/TRIO domain"/>
    <property type="match status" value="1"/>
</dbReference>
<dbReference type="PANTHER" id="PTHR45657:SF1">
    <property type="entry name" value="CRAL-TRIO DOMAIN-CONTAINING PROTEIN YKL091C-RELATED"/>
    <property type="match status" value="1"/>
</dbReference>
<dbReference type="SMART" id="SM00516">
    <property type="entry name" value="SEC14"/>
    <property type="match status" value="1"/>
</dbReference>
<dbReference type="KEGG" id="tps:THAPSDRAFT_1526"/>
<dbReference type="GO" id="GO:0008526">
    <property type="term" value="F:phosphatidylinositol transfer activity"/>
    <property type="evidence" value="ECO:0000318"/>
    <property type="project" value="GO_Central"/>
</dbReference>
<accession>B8BR72</accession>
<name>B8BR72_THAPS</name>
<dbReference type="CDD" id="cd00170">
    <property type="entry name" value="SEC14"/>
    <property type="match status" value="1"/>
</dbReference>